<proteinExistence type="predicted"/>
<reference evidence="1 2" key="1">
    <citation type="submission" date="2023-02" db="EMBL/GenBank/DDBJ databases">
        <title>LHISI_Scaffold_Assembly.</title>
        <authorList>
            <person name="Stuart O.P."/>
            <person name="Cleave R."/>
            <person name="Magrath M.J.L."/>
            <person name="Mikheyev A.S."/>
        </authorList>
    </citation>
    <scope>NUCLEOTIDE SEQUENCE [LARGE SCALE GENOMIC DNA]</scope>
    <source>
        <strain evidence="1">Daus_M_001</strain>
        <tissue evidence="1">Leg muscle</tissue>
    </source>
</reference>
<protein>
    <submittedName>
        <fullName evidence="1">Uncharacterized protein</fullName>
    </submittedName>
</protein>
<evidence type="ECO:0000313" key="1">
    <source>
        <dbReference type="EMBL" id="KAJ8873388.1"/>
    </source>
</evidence>
<dbReference type="EMBL" id="JARBHB010000011">
    <property type="protein sequence ID" value="KAJ8873388.1"/>
    <property type="molecule type" value="Genomic_DNA"/>
</dbReference>
<dbReference type="PANTHER" id="PTHR10773">
    <property type="entry name" value="DNA-DIRECTED RNA POLYMERASES I, II, AND III SUBUNIT RPABC2"/>
    <property type="match status" value="1"/>
</dbReference>
<comment type="caution">
    <text evidence="1">The sequence shown here is derived from an EMBL/GenBank/DDBJ whole genome shotgun (WGS) entry which is preliminary data.</text>
</comment>
<evidence type="ECO:0000313" key="2">
    <source>
        <dbReference type="Proteomes" id="UP001159363"/>
    </source>
</evidence>
<dbReference type="Proteomes" id="UP001159363">
    <property type="component" value="Chromosome 10"/>
</dbReference>
<dbReference type="PANTHER" id="PTHR10773:SF19">
    <property type="match status" value="1"/>
</dbReference>
<gene>
    <name evidence="1" type="ORF">PR048_027024</name>
</gene>
<accession>A0ABQ9GMZ7</accession>
<sequence length="172" mass="19981">MVLNIFHQNFNLSFHTTRKDNSDKCYQFEKLKSFLKHIEGKECARNIKYDFNTKDQNGKCQFIQYDFESVIYCPPVNAKAIFYKRRLSVYNLTIYDVTTRKAVNHMWHVSVAGRGSIEEVASCLFEFMKNSSVNAQECVLMFDTCGGKHRNAILATMCLYVVQVLNVPLINH</sequence>
<organism evidence="1 2">
    <name type="scientific">Dryococelus australis</name>
    <dbReference type="NCBI Taxonomy" id="614101"/>
    <lineage>
        <taxon>Eukaryota</taxon>
        <taxon>Metazoa</taxon>
        <taxon>Ecdysozoa</taxon>
        <taxon>Arthropoda</taxon>
        <taxon>Hexapoda</taxon>
        <taxon>Insecta</taxon>
        <taxon>Pterygota</taxon>
        <taxon>Neoptera</taxon>
        <taxon>Polyneoptera</taxon>
        <taxon>Phasmatodea</taxon>
        <taxon>Verophasmatodea</taxon>
        <taxon>Anareolatae</taxon>
        <taxon>Phasmatidae</taxon>
        <taxon>Eurycanthinae</taxon>
        <taxon>Dryococelus</taxon>
    </lineage>
</organism>
<name>A0ABQ9GMZ7_9NEOP</name>
<keyword evidence="2" id="KW-1185">Reference proteome</keyword>